<gene>
    <name evidence="1" type="ORF">DN752_12300</name>
</gene>
<dbReference type="Proteomes" id="UP000248688">
    <property type="component" value="Chromosome"/>
</dbReference>
<name>A0A2Z4IIS1_9BACT</name>
<evidence type="ECO:0008006" key="3">
    <source>
        <dbReference type="Google" id="ProtNLM"/>
    </source>
</evidence>
<sequence>MNACHEETPNKKPVERVLVIGNSITYHPSAPEIGWNHAWGMAASKPENDFFSILANSLKSYREDIQVIRQNVYPFERHFDTLNVEKYGELKDFGADLLIVRLGENVDTQKINGVNFSESLIHFVNYLKGSPESKVVITTTFWDNPVMNEQIRWAAEKEGWGLVDITYLSKNDENMALDEYENNGVARHPSDQGMAEIARLIWKGLPL</sequence>
<dbReference type="Gene3D" id="3.40.50.1110">
    <property type="entry name" value="SGNH hydrolase"/>
    <property type="match status" value="1"/>
</dbReference>
<dbReference type="AlphaFoldDB" id="A0A2Z4IIS1"/>
<reference evidence="1 2" key="1">
    <citation type="submission" date="2018-06" db="EMBL/GenBank/DDBJ databases">
        <title>Echinicola strongylocentroti sp. nov., isolated from a sea urchin Strongylocentrotus intermedius.</title>
        <authorList>
            <person name="Bae S.S."/>
        </authorList>
    </citation>
    <scope>NUCLEOTIDE SEQUENCE [LARGE SCALE GENOMIC DNA]</scope>
    <source>
        <strain evidence="1 2">MEBiC08714</strain>
    </source>
</reference>
<dbReference type="EMBL" id="CP030041">
    <property type="protein sequence ID" value="AWW30844.1"/>
    <property type="molecule type" value="Genomic_DNA"/>
</dbReference>
<proteinExistence type="predicted"/>
<protein>
    <recommendedName>
        <fullName evidence="3">SGNH/GDSL hydrolase family protein</fullName>
    </recommendedName>
</protein>
<accession>A0A2Z4IIS1</accession>
<evidence type="ECO:0000313" key="2">
    <source>
        <dbReference type="Proteomes" id="UP000248688"/>
    </source>
</evidence>
<evidence type="ECO:0000313" key="1">
    <source>
        <dbReference type="EMBL" id="AWW30844.1"/>
    </source>
</evidence>
<keyword evidence="2" id="KW-1185">Reference proteome</keyword>
<dbReference type="OrthoDB" id="1091634at2"/>
<dbReference type="KEGG" id="est:DN752_12300"/>
<organism evidence="1 2">
    <name type="scientific">Echinicola strongylocentroti</name>
    <dbReference type="NCBI Taxonomy" id="1795355"/>
    <lineage>
        <taxon>Bacteria</taxon>
        <taxon>Pseudomonadati</taxon>
        <taxon>Bacteroidota</taxon>
        <taxon>Cytophagia</taxon>
        <taxon>Cytophagales</taxon>
        <taxon>Cyclobacteriaceae</taxon>
        <taxon>Echinicola</taxon>
    </lineage>
</organism>
<dbReference type="InterPro" id="IPR036514">
    <property type="entry name" value="SGNH_hydro_sf"/>
</dbReference>
<dbReference type="GO" id="GO:0016788">
    <property type="term" value="F:hydrolase activity, acting on ester bonds"/>
    <property type="evidence" value="ECO:0007669"/>
    <property type="project" value="UniProtKB-ARBA"/>
</dbReference>
<dbReference type="SUPFAM" id="SSF52266">
    <property type="entry name" value="SGNH hydrolase"/>
    <property type="match status" value="1"/>
</dbReference>